<dbReference type="InterPro" id="IPR016195">
    <property type="entry name" value="Pol/histidinol_Pase-like"/>
</dbReference>
<evidence type="ECO:0000313" key="4">
    <source>
        <dbReference type="EMBL" id="WUR02491.1"/>
    </source>
</evidence>
<protein>
    <submittedName>
        <fullName evidence="4">Ribonuclease P protein subunit p30-like</fullName>
    </submittedName>
</protein>
<evidence type="ECO:0000256" key="1">
    <source>
        <dbReference type="ARBA" id="ARBA00004123"/>
    </source>
</evidence>
<dbReference type="Gene3D" id="3.20.20.140">
    <property type="entry name" value="Metal-dependent hydrolases"/>
    <property type="match status" value="1"/>
</dbReference>
<evidence type="ECO:0000313" key="5">
    <source>
        <dbReference type="Proteomes" id="UP001334084"/>
    </source>
</evidence>
<evidence type="ECO:0000256" key="3">
    <source>
        <dbReference type="ARBA" id="ARBA00022694"/>
    </source>
</evidence>
<comment type="similarity">
    <text evidence="2">Belongs to the eukaryotic/archaeal RNase P protein component 3 family.</text>
</comment>
<dbReference type="RefSeq" id="XP_065328636.1">
    <property type="nucleotide sequence ID" value="XM_065472564.1"/>
</dbReference>
<accession>A0AAX4J965</accession>
<proteinExistence type="inferred from homology"/>
<dbReference type="Proteomes" id="UP001334084">
    <property type="component" value="Chromosome 2"/>
</dbReference>
<evidence type="ECO:0000256" key="2">
    <source>
        <dbReference type="ARBA" id="ARBA00007331"/>
    </source>
</evidence>
<dbReference type="EMBL" id="CP142727">
    <property type="protein sequence ID" value="WUR02491.1"/>
    <property type="molecule type" value="Genomic_DNA"/>
</dbReference>
<dbReference type="Pfam" id="PF01876">
    <property type="entry name" value="RNase_P_p30"/>
    <property type="match status" value="1"/>
</dbReference>
<keyword evidence="3" id="KW-0819">tRNA processing</keyword>
<dbReference type="PANTHER" id="PTHR13031:SF0">
    <property type="entry name" value="RIBONUCLEASE P PROTEIN SUBUNIT P30"/>
    <property type="match status" value="1"/>
</dbReference>
<dbReference type="InterPro" id="IPR002738">
    <property type="entry name" value="RNase_P_p30"/>
</dbReference>
<comment type="subcellular location">
    <subcellularLocation>
        <location evidence="1">Nucleus</location>
    </subcellularLocation>
</comment>
<organism evidence="4 5">
    <name type="scientific">Vairimorpha necatrix</name>
    <dbReference type="NCBI Taxonomy" id="6039"/>
    <lineage>
        <taxon>Eukaryota</taxon>
        <taxon>Fungi</taxon>
        <taxon>Fungi incertae sedis</taxon>
        <taxon>Microsporidia</taxon>
        <taxon>Nosematidae</taxon>
        <taxon>Vairimorpha</taxon>
    </lineage>
</organism>
<dbReference type="GO" id="GO:0003723">
    <property type="term" value="F:RNA binding"/>
    <property type="evidence" value="ECO:0007669"/>
    <property type="project" value="TreeGrafter"/>
</dbReference>
<dbReference type="KEGG" id="vnx:VNE69_02018"/>
<dbReference type="GeneID" id="90540308"/>
<dbReference type="SUPFAM" id="SSF89550">
    <property type="entry name" value="PHP domain-like"/>
    <property type="match status" value="1"/>
</dbReference>
<sequence length="228" mass="26596">MFYDMSISSKYNKNDLVFLEDSDYSGFCFTYSISQNDISKFTRPSPPSLPSKKSFIKLSVNLLTHSYNTKSLFSKCDVLCLTVPDFETPVDENMCDVILLDMTKPLKFRNINPNIFYEVDILSALYDKRDRMMWLYNFRELIRVTKCRNIIVGSAATRSTEVKSPLDIMKMLLVVDIGEDKARQILRNNEKCLEKCAERRFMKNECVFDDIPEGALKEEFLINKFKQN</sequence>
<name>A0AAX4J965_9MICR</name>
<reference evidence="4" key="1">
    <citation type="journal article" date="2024" name="BMC Genomics">
        <title>Functional annotation of a divergent genome using sequence and structure-based similarity.</title>
        <authorList>
            <person name="Svedberg D."/>
            <person name="Winiger R.R."/>
            <person name="Berg A."/>
            <person name="Sharma H."/>
            <person name="Tellgren-Roth C."/>
            <person name="Debrunner-Vossbrinck B.A."/>
            <person name="Vossbrinck C.R."/>
            <person name="Barandun J."/>
        </authorList>
    </citation>
    <scope>NUCLEOTIDE SEQUENCE</scope>
    <source>
        <strain evidence="4">Illinois isolate</strain>
    </source>
</reference>
<dbReference type="AlphaFoldDB" id="A0AAX4J965"/>
<dbReference type="GO" id="GO:0005655">
    <property type="term" value="C:nucleolar ribonuclease P complex"/>
    <property type="evidence" value="ECO:0007669"/>
    <property type="project" value="TreeGrafter"/>
</dbReference>
<gene>
    <name evidence="4" type="ORF">VNE69_02018</name>
</gene>
<dbReference type="PANTHER" id="PTHR13031">
    <property type="entry name" value="RIBONUCLEASE P SUBUNIT P30"/>
    <property type="match status" value="1"/>
</dbReference>
<dbReference type="GO" id="GO:0008033">
    <property type="term" value="P:tRNA processing"/>
    <property type="evidence" value="ECO:0007669"/>
    <property type="project" value="UniProtKB-KW"/>
</dbReference>
<keyword evidence="5" id="KW-1185">Reference proteome</keyword>